<evidence type="ECO:0000259" key="1">
    <source>
        <dbReference type="PROSITE" id="PS50090"/>
    </source>
</evidence>
<sequence length="283" mass="31658">MQTRHADQCAKRWYHHLDPALDHIAWDEQDDARLDHAVREHGRKWAAIRELVFPGRSTTDIKNRHMLLERRRKQNIDQAALADGSQQPLQASEYQQHQGPVSFQCIDGSPWASRSFGMPDTFNLSVTPSPQPQNCTWDSPDFDPGMMEVCSISDFSMPTASERDLASTSASPANLGSIPNFSTEAYNEEETQYQAQLTYFNTAFGIGLDTGAFGATGSDFSTRLPDNIGEDLPERDTQCSTMVLNDLDPESVNKIISVLLEAKLPVKMHLLNEDQTQTSLPSR</sequence>
<feature type="domain" description="Myb-like" evidence="1">
    <location>
        <begin position="18"/>
        <end position="64"/>
    </location>
</feature>
<evidence type="ECO:0008006" key="5">
    <source>
        <dbReference type="Google" id="ProtNLM"/>
    </source>
</evidence>
<dbReference type="GO" id="GO:0000981">
    <property type="term" value="F:DNA-binding transcription factor activity, RNA polymerase II-specific"/>
    <property type="evidence" value="ECO:0007669"/>
    <property type="project" value="TreeGrafter"/>
</dbReference>
<evidence type="ECO:0000313" key="3">
    <source>
        <dbReference type="EMBL" id="KAJ9605353.1"/>
    </source>
</evidence>
<evidence type="ECO:0000259" key="2">
    <source>
        <dbReference type="PROSITE" id="PS51294"/>
    </source>
</evidence>
<dbReference type="Gene3D" id="1.10.10.60">
    <property type="entry name" value="Homeodomain-like"/>
    <property type="match status" value="1"/>
</dbReference>
<evidence type="ECO:0000313" key="4">
    <source>
        <dbReference type="Proteomes" id="UP001172673"/>
    </source>
</evidence>
<organism evidence="3 4">
    <name type="scientific">Cladophialophora chaetospira</name>
    <dbReference type="NCBI Taxonomy" id="386627"/>
    <lineage>
        <taxon>Eukaryota</taxon>
        <taxon>Fungi</taxon>
        <taxon>Dikarya</taxon>
        <taxon>Ascomycota</taxon>
        <taxon>Pezizomycotina</taxon>
        <taxon>Eurotiomycetes</taxon>
        <taxon>Chaetothyriomycetidae</taxon>
        <taxon>Chaetothyriales</taxon>
        <taxon>Herpotrichiellaceae</taxon>
        <taxon>Cladophialophora</taxon>
    </lineage>
</organism>
<accession>A0AA38X257</accession>
<dbReference type="InterPro" id="IPR017930">
    <property type="entry name" value="Myb_dom"/>
</dbReference>
<reference evidence="3" key="1">
    <citation type="submission" date="2022-10" db="EMBL/GenBank/DDBJ databases">
        <title>Culturing micro-colonial fungi from biological soil crusts in the Mojave desert and describing Neophaeococcomyces mojavensis, and introducing the new genera and species Taxawa tesnikishii.</title>
        <authorList>
            <person name="Kurbessoian T."/>
            <person name="Stajich J.E."/>
        </authorList>
    </citation>
    <scope>NUCLEOTIDE SEQUENCE</scope>
    <source>
        <strain evidence="3">TK_41</strain>
    </source>
</reference>
<dbReference type="GO" id="GO:0000278">
    <property type="term" value="P:mitotic cell cycle"/>
    <property type="evidence" value="ECO:0007669"/>
    <property type="project" value="TreeGrafter"/>
</dbReference>
<dbReference type="Proteomes" id="UP001172673">
    <property type="component" value="Unassembled WGS sequence"/>
</dbReference>
<dbReference type="SMART" id="SM00717">
    <property type="entry name" value="SANT"/>
    <property type="match status" value="1"/>
</dbReference>
<dbReference type="PANTHER" id="PTHR45614">
    <property type="entry name" value="MYB PROTEIN-RELATED"/>
    <property type="match status" value="1"/>
</dbReference>
<dbReference type="InterPro" id="IPR001005">
    <property type="entry name" value="SANT/Myb"/>
</dbReference>
<dbReference type="PROSITE" id="PS51294">
    <property type="entry name" value="HTH_MYB"/>
    <property type="match status" value="1"/>
</dbReference>
<dbReference type="EMBL" id="JAPDRK010000016">
    <property type="protein sequence ID" value="KAJ9605353.1"/>
    <property type="molecule type" value="Genomic_DNA"/>
</dbReference>
<dbReference type="GO" id="GO:0045944">
    <property type="term" value="P:positive regulation of transcription by RNA polymerase II"/>
    <property type="evidence" value="ECO:0007669"/>
    <property type="project" value="TreeGrafter"/>
</dbReference>
<dbReference type="PANTHER" id="PTHR45614:SF265">
    <property type="entry name" value="MYB-LIKE DOMAIN-CONTAINING PROTEIN-RELATED"/>
    <property type="match status" value="1"/>
</dbReference>
<proteinExistence type="predicted"/>
<dbReference type="InterPro" id="IPR050560">
    <property type="entry name" value="MYB_TF"/>
</dbReference>
<dbReference type="AlphaFoldDB" id="A0AA38X257"/>
<comment type="caution">
    <text evidence="3">The sequence shown here is derived from an EMBL/GenBank/DDBJ whole genome shotgun (WGS) entry which is preliminary data.</text>
</comment>
<gene>
    <name evidence="3" type="ORF">H2200_010010</name>
</gene>
<dbReference type="GO" id="GO:0000978">
    <property type="term" value="F:RNA polymerase II cis-regulatory region sequence-specific DNA binding"/>
    <property type="evidence" value="ECO:0007669"/>
    <property type="project" value="TreeGrafter"/>
</dbReference>
<dbReference type="PROSITE" id="PS50090">
    <property type="entry name" value="MYB_LIKE"/>
    <property type="match status" value="1"/>
</dbReference>
<dbReference type="InterPro" id="IPR009057">
    <property type="entry name" value="Homeodomain-like_sf"/>
</dbReference>
<keyword evidence="4" id="KW-1185">Reference proteome</keyword>
<dbReference type="CDD" id="cd00167">
    <property type="entry name" value="SANT"/>
    <property type="match status" value="1"/>
</dbReference>
<dbReference type="Pfam" id="PF00249">
    <property type="entry name" value="Myb_DNA-binding"/>
    <property type="match status" value="1"/>
</dbReference>
<feature type="domain" description="HTH myb-type" evidence="2">
    <location>
        <begin position="18"/>
        <end position="73"/>
    </location>
</feature>
<dbReference type="GO" id="GO:0005634">
    <property type="term" value="C:nucleus"/>
    <property type="evidence" value="ECO:0007669"/>
    <property type="project" value="TreeGrafter"/>
</dbReference>
<dbReference type="SUPFAM" id="SSF46689">
    <property type="entry name" value="Homeodomain-like"/>
    <property type="match status" value="1"/>
</dbReference>
<protein>
    <recommendedName>
        <fullName evidence="5">Myb-like domain-containing protein</fullName>
    </recommendedName>
</protein>
<name>A0AA38X257_9EURO</name>